<organism evidence="1 2">
    <name type="scientific">Microcystis aeruginosa NIES-2520</name>
    <dbReference type="NCBI Taxonomy" id="2303982"/>
    <lineage>
        <taxon>Bacteria</taxon>
        <taxon>Bacillati</taxon>
        <taxon>Cyanobacteriota</taxon>
        <taxon>Cyanophyceae</taxon>
        <taxon>Oscillatoriophycideae</taxon>
        <taxon>Chroococcales</taxon>
        <taxon>Microcystaceae</taxon>
        <taxon>Microcystis</taxon>
    </lineage>
</organism>
<gene>
    <name evidence="1" type="ORF">MiTe_03524</name>
</gene>
<reference evidence="1 2" key="1">
    <citation type="submission" date="2018-09" db="EMBL/GenBank/DDBJ databases">
        <title>Evolutionary history of phycoerythrin pigmentation in the water bloom-forming cyanobacterium Microcystis aeruginosa.</title>
        <authorList>
            <person name="Tanabe Y."/>
            <person name="Tanabe Y."/>
            <person name="Yamaguchi H."/>
        </authorList>
    </citation>
    <scope>NUCLEOTIDE SEQUENCE [LARGE SCALE GENOMIC DNA]</scope>
    <source>
        <strain evidence="1 2">NIES-2520</strain>
    </source>
</reference>
<dbReference type="AlphaFoldDB" id="A0A5A5RP16"/>
<protein>
    <submittedName>
        <fullName evidence="1">Uncharacterized protein</fullName>
    </submittedName>
</protein>
<evidence type="ECO:0000313" key="1">
    <source>
        <dbReference type="EMBL" id="GCA76675.1"/>
    </source>
</evidence>
<accession>A0A5A5RP16</accession>
<comment type="caution">
    <text evidence="1">The sequence shown here is derived from an EMBL/GenBank/DDBJ whole genome shotgun (WGS) entry which is preliminary data.</text>
</comment>
<proteinExistence type="predicted"/>
<evidence type="ECO:0000313" key="2">
    <source>
        <dbReference type="Proteomes" id="UP000324917"/>
    </source>
</evidence>
<dbReference type="RefSeq" id="WP_172970545.1">
    <property type="nucleotide sequence ID" value="NZ_BHVP01000085.1"/>
</dbReference>
<dbReference type="EMBL" id="BHVP01000085">
    <property type="protein sequence ID" value="GCA76675.1"/>
    <property type="molecule type" value="Genomic_DNA"/>
</dbReference>
<sequence length="267" mass="29806">MGNLRLRNCTTYQLEYHKILAGSRRHFVAPGGEGADIKWGATYTLRVSQVGGGSSAKRDAVNPSGTYYVVATSSGIQILTEDQIKGFGQNESNPYIENWLADHIDANCKVEWKLIQSVQNSAIDQSFEITEFVGVKRESTTTDRLTISSSNTVSLGLEAGKKIRAGGEFTFKELELTGSIGYENRTERETFHESMKHEEIYHSKEIKRKFDLKKGDSLFVWQIVANVFGNLVYLDHIAYTSKGEGAPTEPKFDDVKLVLPNLPCKIN</sequence>
<dbReference type="Proteomes" id="UP000324917">
    <property type="component" value="Unassembled WGS sequence"/>
</dbReference>
<name>A0A5A5RP16_MICAE</name>